<feature type="transmembrane region" description="Helical" evidence="7">
    <location>
        <begin position="695"/>
        <end position="718"/>
    </location>
</feature>
<evidence type="ECO:0000256" key="5">
    <source>
        <dbReference type="ARBA" id="ARBA00023136"/>
    </source>
</evidence>
<evidence type="ECO:0000256" key="4">
    <source>
        <dbReference type="ARBA" id="ARBA00022989"/>
    </source>
</evidence>
<feature type="transmembrane region" description="Helical" evidence="7">
    <location>
        <begin position="730"/>
        <end position="755"/>
    </location>
</feature>
<dbReference type="InterPro" id="IPR050545">
    <property type="entry name" value="Mycobact_MmpL"/>
</dbReference>
<feature type="transmembrane region" description="Helical" evidence="7">
    <location>
        <begin position="219"/>
        <end position="238"/>
    </location>
</feature>
<evidence type="ECO:0000256" key="2">
    <source>
        <dbReference type="ARBA" id="ARBA00022475"/>
    </source>
</evidence>
<feature type="transmembrane region" description="Helical" evidence="7">
    <location>
        <begin position="628"/>
        <end position="648"/>
    </location>
</feature>
<dbReference type="EMBL" id="CP054475">
    <property type="protein sequence ID" value="UXD87078.1"/>
    <property type="molecule type" value="Genomic_DNA"/>
</dbReference>
<feature type="transmembrane region" description="Helical" evidence="7">
    <location>
        <begin position="349"/>
        <end position="371"/>
    </location>
</feature>
<dbReference type="PROSITE" id="PS50156">
    <property type="entry name" value="SSD"/>
    <property type="match status" value="1"/>
</dbReference>
<reference evidence="10" key="1">
    <citation type="submission" date="2020-06" db="EMBL/GenBank/DDBJ databases">
        <title>Thalassolituus marinus alknpb1M-1, a hydrocarbon-degrading bacterium isolated from the deep-sea overlying water using an in-situ strategy from the South China Sea basin.</title>
        <authorList>
            <person name="Dong C."/>
            <person name="Chen Y."/>
            <person name="Shao Z."/>
        </authorList>
    </citation>
    <scope>NUCLEOTIDE SEQUENCE [LARGE SCALE GENOMIC DNA]</scope>
    <source>
        <strain evidence="10">alknpb1M-1</strain>
    </source>
</reference>
<evidence type="ECO:0000256" key="6">
    <source>
        <dbReference type="SAM" id="MobiDB-lite"/>
    </source>
</evidence>
<feature type="transmembrane region" description="Helical" evidence="7">
    <location>
        <begin position="399"/>
        <end position="416"/>
    </location>
</feature>
<comment type="subcellular location">
    <subcellularLocation>
        <location evidence="1">Cell membrane</location>
        <topology evidence="1">Multi-pass membrane protein</topology>
    </subcellularLocation>
</comment>
<protein>
    <submittedName>
        <fullName evidence="9">MMPL family transporter</fullName>
    </submittedName>
</protein>
<gene>
    <name evidence="9" type="ORF">HUF19_06305</name>
</gene>
<evidence type="ECO:0000256" key="1">
    <source>
        <dbReference type="ARBA" id="ARBA00004651"/>
    </source>
</evidence>
<evidence type="ECO:0000313" key="10">
    <source>
        <dbReference type="Proteomes" id="UP001065322"/>
    </source>
</evidence>
<sequence length="792" mass="87557">MIQSYLQWVISHPRRVVFFTLLIVGLLASGVLKLSFTSDFRTYFSPQNPQLQAFEAMERTYSNQDNIYFLVQNPNGSLFTPQGLTLIEQLTERGWQLPYSQRVDSLQNYQHTQVDGDDLLINDFYRTDELTEDLSGLQQLAVSLPELLHNLISADGGTSGVNVRFLLPEGKSAEKSPEVVYAARALADEFRARYPDFRIMLSGSLVSNVTMGEAIHQDIQSLLLVSYLVMISIMLLTLRTLSGTLLILGIISFSVVSTMGLFGWLGYTLTPPTGFVPTAIMTIAVADTVHILVSYYFALRHGQPRQQALLNSMRLNFSPVLITSITTMVGVLCLNTSDSPPYRDMGNMIAAGVFFAWAFTLTFLPAVLALLPVPEKLRAENNHQWIDRLADLIVRHHKGLLLSMVLIVAACASQISRNEITERWHEFFDESFEVRQTNDMIDRELGGLHLLFMIADSQQAEGINNVDYLQQLEAFSQWLRAQPEVVHVSSLTDIIKRLNQNLHGGDPAFYRVPDSAEAAAQYLLLYELSLPLGLGLDDTVNNDRSSSRLQVRLYRSDSVNIIRVEQAAVAWAQQHAPLLHLSEATGLDVVFANLTFRNIHGMLQGTGFALVLISLLLIAALRSWKMGLISMIPNILPAAMAYGLWGMISGLVDTATSVVVCLSLGIVVDDTVHFLSKYQHARKALAMQAADAIRYAFHTVGVALLITSAILVGGFAVLEFSHFNPSTNMGNLLALSIAVALLIDFLLLPPLLLLLDRGDAGRNRSGRGGVSTVAEQTTPGDTIKHELDRQSA</sequence>
<dbReference type="Proteomes" id="UP001065322">
    <property type="component" value="Chromosome"/>
</dbReference>
<name>A0ABY6A8Z2_9GAMM</name>
<feature type="transmembrane region" description="Helical" evidence="7">
    <location>
        <begin position="279"/>
        <end position="299"/>
    </location>
</feature>
<dbReference type="Gene3D" id="1.20.1640.10">
    <property type="entry name" value="Multidrug efflux transporter AcrB transmembrane domain"/>
    <property type="match status" value="2"/>
</dbReference>
<keyword evidence="4 7" id="KW-1133">Transmembrane helix</keyword>
<feature type="domain" description="SSD" evidence="8">
    <location>
        <begin position="250"/>
        <end position="370"/>
    </location>
</feature>
<organism evidence="9 10">
    <name type="scientific">Thalassolituus hydrocarboniclasticus</name>
    <dbReference type="NCBI Taxonomy" id="2742796"/>
    <lineage>
        <taxon>Bacteria</taxon>
        <taxon>Pseudomonadati</taxon>
        <taxon>Pseudomonadota</taxon>
        <taxon>Gammaproteobacteria</taxon>
        <taxon>Oceanospirillales</taxon>
        <taxon>Oceanospirillaceae</taxon>
        <taxon>Thalassolituus</taxon>
    </lineage>
</organism>
<feature type="compositionally biased region" description="Basic and acidic residues" evidence="6">
    <location>
        <begin position="782"/>
        <end position="792"/>
    </location>
</feature>
<dbReference type="InterPro" id="IPR000731">
    <property type="entry name" value="SSD"/>
</dbReference>
<feature type="transmembrane region" description="Helical" evidence="7">
    <location>
        <begin position="654"/>
        <end position="675"/>
    </location>
</feature>
<keyword evidence="2" id="KW-1003">Cell membrane</keyword>
<dbReference type="Pfam" id="PF03176">
    <property type="entry name" value="MMPL"/>
    <property type="match status" value="2"/>
</dbReference>
<evidence type="ECO:0000256" key="3">
    <source>
        <dbReference type="ARBA" id="ARBA00022692"/>
    </source>
</evidence>
<accession>A0ABY6A8Z2</accession>
<feature type="transmembrane region" description="Helical" evidence="7">
    <location>
        <begin position="320"/>
        <end position="337"/>
    </location>
</feature>
<keyword evidence="10" id="KW-1185">Reference proteome</keyword>
<proteinExistence type="predicted"/>
<keyword evidence="3 7" id="KW-0812">Transmembrane</keyword>
<evidence type="ECO:0000256" key="7">
    <source>
        <dbReference type="SAM" id="Phobius"/>
    </source>
</evidence>
<evidence type="ECO:0000259" key="8">
    <source>
        <dbReference type="PROSITE" id="PS50156"/>
    </source>
</evidence>
<evidence type="ECO:0000313" key="9">
    <source>
        <dbReference type="EMBL" id="UXD87078.1"/>
    </source>
</evidence>
<dbReference type="PANTHER" id="PTHR33406:SF12">
    <property type="entry name" value="BLR2997 PROTEIN"/>
    <property type="match status" value="1"/>
</dbReference>
<keyword evidence="5 7" id="KW-0472">Membrane</keyword>
<dbReference type="SUPFAM" id="SSF82866">
    <property type="entry name" value="Multidrug efflux transporter AcrB transmembrane domain"/>
    <property type="match status" value="2"/>
</dbReference>
<feature type="region of interest" description="Disordered" evidence="6">
    <location>
        <begin position="762"/>
        <end position="792"/>
    </location>
</feature>
<feature type="transmembrane region" description="Helical" evidence="7">
    <location>
        <begin position="245"/>
        <end position="267"/>
    </location>
</feature>
<dbReference type="InterPro" id="IPR004869">
    <property type="entry name" value="MMPL_dom"/>
</dbReference>
<dbReference type="PANTHER" id="PTHR33406">
    <property type="entry name" value="MEMBRANE PROTEIN MJ1562-RELATED"/>
    <property type="match status" value="1"/>
</dbReference>
<feature type="transmembrane region" description="Helical" evidence="7">
    <location>
        <begin position="601"/>
        <end position="621"/>
    </location>
</feature>